<dbReference type="Proteomes" id="UP000516018">
    <property type="component" value="Chromosome"/>
</dbReference>
<dbReference type="EMBL" id="CP060820">
    <property type="protein sequence ID" value="QNP40173.1"/>
    <property type="molecule type" value="Genomic_DNA"/>
</dbReference>
<dbReference type="KEGG" id="lsx:H8B22_11835"/>
<evidence type="ECO:0000313" key="1">
    <source>
        <dbReference type="EMBL" id="QNP40173.1"/>
    </source>
</evidence>
<proteinExistence type="predicted"/>
<sequence length="145" mass="15913">MSFVGYGPARIGMTRKELEQAIGSKLVGQYPDADEMGCDYVAPETGHDALSFMLVNERLVRIDVSSSGVKTISGAQVGDAQDSVLALYRDRIQITPHHYTAPDGSYLTMYSPNRKYGMRFETDHGVVTTYYAGTAEAIQYVEGCL</sequence>
<dbReference type="RefSeq" id="WP_187711616.1">
    <property type="nucleotide sequence ID" value="NZ_CP060820.1"/>
</dbReference>
<evidence type="ECO:0000313" key="2">
    <source>
        <dbReference type="Proteomes" id="UP000516018"/>
    </source>
</evidence>
<accession>A0A7H0FVV7</accession>
<reference evidence="1 2" key="1">
    <citation type="submission" date="2020-08" db="EMBL/GenBank/DDBJ databases">
        <title>Lysobacter sp. II4 sp. nov., isolated from soil.</title>
        <authorList>
            <person name="Woo C.Y."/>
            <person name="Kim J."/>
        </authorList>
    </citation>
    <scope>NUCLEOTIDE SEQUENCE [LARGE SCALE GENOMIC DNA]</scope>
    <source>
        <strain evidence="1 2">II4</strain>
    </source>
</reference>
<dbReference type="AlphaFoldDB" id="A0A7H0FVV7"/>
<organism evidence="1 2">
    <name type="scientific">Agrilutibacter terrestris</name>
    <dbReference type="NCBI Taxonomy" id="2865112"/>
    <lineage>
        <taxon>Bacteria</taxon>
        <taxon>Pseudomonadati</taxon>
        <taxon>Pseudomonadota</taxon>
        <taxon>Gammaproteobacteria</taxon>
        <taxon>Lysobacterales</taxon>
        <taxon>Lysobacteraceae</taxon>
        <taxon>Agrilutibacter</taxon>
    </lineage>
</organism>
<name>A0A7H0FVV7_9GAMM</name>
<gene>
    <name evidence="1" type="ORF">H8B22_11835</name>
</gene>
<protein>
    <submittedName>
        <fullName evidence="1">Uncharacterized protein</fullName>
    </submittedName>
</protein>
<keyword evidence="2" id="KW-1185">Reference proteome</keyword>